<accession>A0ACC6P402</accession>
<evidence type="ECO:0000313" key="2">
    <source>
        <dbReference type="Proteomes" id="UP001364695"/>
    </source>
</evidence>
<organism evidence="1 2">
    <name type="scientific">Amphibiibacter pelophylacis</name>
    <dbReference type="NCBI Taxonomy" id="1799477"/>
    <lineage>
        <taxon>Bacteria</taxon>
        <taxon>Pseudomonadati</taxon>
        <taxon>Pseudomonadota</taxon>
        <taxon>Betaproteobacteria</taxon>
        <taxon>Burkholderiales</taxon>
        <taxon>Sphaerotilaceae</taxon>
        <taxon>Amphibiibacter</taxon>
    </lineage>
</organism>
<comment type="caution">
    <text evidence="1">The sequence shown here is derived from an EMBL/GenBank/DDBJ whole genome shotgun (WGS) entry which is preliminary data.</text>
</comment>
<proteinExistence type="predicted"/>
<name>A0ACC6P402_9BURK</name>
<keyword evidence="1" id="KW-0808">Transferase</keyword>
<protein>
    <submittedName>
        <fullName evidence="1">PLP-dependent aminotransferase family protein</fullName>
    </submittedName>
</protein>
<dbReference type="Proteomes" id="UP001364695">
    <property type="component" value="Unassembled WGS sequence"/>
</dbReference>
<reference evidence="1" key="1">
    <citation type="submission" date="2023-10" db="EMBL/GenBank/DDBJ databases">
        <title>Amphibacter perezi, gen. nov., sp. nov. a novel taxa of the family Comamonadaceae, class Betaproteobacteria isolated from the skin microbiota of Pelophylax perezi from different populations.</title>
        <authorList>
            <person name="Costa S."/>
            <person name="Proenca D.N."/>
            <person name="Lopes I."/>
            <person name="Morais P.V."/>
        </authorList>
    </citation>
    <scope>NUCLEOTIDE SEQUENCE</scope>
    <source>
        <strain evidence="1">SL12-8</strain>
    </source>
</reference>
<sequence>MDLPAAPITPPHTAPLTARIAQRIQDQIERGALPGGAKLPSIRQYAASQKVSIHTVVEAYDRLVASGWIHSRPHQGFYVRPRPGDAPAAAPRGRDTPADFDGMWYFSGVFEPRAMNQLPGCGWLPADWGLEQTLRRSLRHLSTDLPKLNGYGHPRGHPPLCQWLVDMHAGRELALKPDQVLLTHGASQGLDLCVRSLVRIGDAVLVDDPGYANLLFMLRLQGARLLGVPRTAQGYDLDRLEALCQQHRPKVFFTQPRLQNPTGSTASLGQLHRLLQIAHQHDLTLVENDIYADLDSAHRPSLASLDQLARVIHIHSFSKTITPNLRVGYVLAHPLQIRHLAALKMASGLTSSELSERLTLHVLLEGRWRKHLLRLRERLAQAHVHTAQWLTALGFELFAQPQAGLFLWARHPLIAHSQALAQAAARERILLGPGDLFQAQAQTDGAPPSPWLRFNVSFSLDAALPQFLSDHLSRRDPARAPAKKDPGPAGVT</sequence>
<evidence type="ECO:0000313" key="1">
    <source>
        <dbReference type="EMBL" id="MEJ7138951.1"/>
    </source>
</evidence>
<dbReference type="EMBL" id="JAWDIE010000017">
    <property type="protein sequence ID" value="MEJ7138951.1"/>
    <property type="molecule type" value="Genomic_DNA"/>
</dbReference>
<keyword evidence="2" id="KW-1185">Reference proteome</keyword>
<keyword evidence="1" id="KW-0032">Aminotransferase</keyword>
<gene>
    <name evidence="1" type="ORF">RV045_11005</name>
</gene>